<dbReference type="InterPro" id="IPR011050">
    <property type="entry name" value="Pectin_lyase_fold/virulence"/>
</dbReference>
<dbReference type="InterPro" id="IPR022441">
    <property type="entry name" value="Para_beta_helix_rpt-2"/>
</dbReference>
<organism evidence="6 7">
    <name type="scientific">Anaerocolumna chitinilytica</name>
    <dbReference type="NCBI Taxonomy" id="1727145"/>
    <lineage>
        <taxon>Bacteria</taxon>
        <taxon>Bacillati</taxon>
        <taxon>Bacillota</taxon>
        <taxon>Clostridia</taxon>
        <taxon>Lachnospirales</taxon>
        <taxon>Lachnospiraceae</taxon>
        <taxon>Anaerocolumna</taxon>
    </lineage>
</organism>
<dbReference type="SMART" id="SM00710">
    <property type="entry name" value="PbH1"/>
    <property type="match status" value="14"/>
</dbReference>
<dbReference type="Pfam" id="PF13229">
    <property type="entry name" value="Beta_helix"/>
    <property type="match status" value="1"/>
</dbReference>
<dbReference type="PANTHER" id="PTHR22990:SF15">
    <property type="entry name" value="F-BOX ONLY PROTEIN 10"/>
    <property type="match status" value="1"/>
</dbReference>
<accession>A0A7I8DQF3</accession>
<dbReference type="RefSeq" id="WP_185259588.1">
    <property type="nucleotide sequence ID" value="NZ_AP023368.1"/>
</dbReference>
<dbReference type="EMBL" id="AP023368">
    <property type="protein sequence ID" value="BCJ99325.1"/>
    <property type="molecule type" value="Genomic_DNA"/>
</dbReference>
<sequence length="614" mass="66603">MKKKFIIALSSIAMTALLSPPAYHGLAYSSTGIDSVTAAYETNDSESNVSESLEPKEVSAAPGYTSTELQSLLDYNKDGKYQLTVHIPAGKYITTKELRIYSNTTILADKDAVIYKNHQRGSFLANDVSKDQGGYNTSYNITISGGVWDSSPIADKNKGTESFRFIHATNVTVKDAEICNVPVNSHLITFAGIKNGLIENCKIHGYDGAAPKEAIQLDIVHNNVVVPSNQSKYIKYDDLPCDGIIIRGNEIYDYPRAIGSHTSIKGVFHKNITITGNTLHDLTEAGIKAYNYENLEISNNDISNVGVGVLAYTYINNESNHYLDALSTTTQEPLPDNYNIKISNNTISDIHKAPSTAVTSWGDAIRVIGTYQRPMAGVTIENNTISATKRYGIFIEKAPNSTIVKNKINSTASTGIYLMNGCDNSNIQDNNMDKIGSSGGNAAGIGLLGTNNTTITKNTITSPAKNGIYLTSKSSSCNVSGNVIYSSGGNGIATYSNSDNTVIYGNFISGYNLNGIFAYDTASADISQNEIYGNISKDKDGIHIQGVKDIDNTFTLKNNYINSTNRYGIYVNASNSLIETNTITKTTEYSIFLDSRSNGSKLFDNTFDNSIWQS</sequence>
<dbReference type="NCBIfam" id="TIGR03804">
    <property type="entry name" value="para_beta_helix"/>
    <property type="match status" value="1"/>
</dbReference>
<dbReference type="AlphaFoldDB" id="A0A7I8DQF3"/>
<evidence type="ECO:0000256" key="3">
    <source>
        <dbReference type="ARBA" id="ARBA00022786"/>
    </source>
</evidence>
<evidence type="ECO:0000313" key="6">
    <source>
        <dbReference type="EMBL" id="BCJ99325.1"/>
    </source>
</evidence>
<proteinExistence type="predicted"/>
<dbReference type="PANTHER" id="PTHR22990">
    <property type="entry name" value="F-BOX ONLY PROTEIN"/>
    <property type="match status" value="1"/>
</dbReference>
<keyword evidence="4" id="KW-0732">Signal</keyword>
<keyword evidence="3" id="KW-0833">Ubl conjugation pathway</keyword>
<evidence type="ECO:0000256" key="1">
    <source>
        <dbReference type="ARBA" id="ARBA00004906"/>
    </source>
</evidence>
<evidence type="ECO:0000313" key="7">
    <source>
        <dbReference type="Proteomes" id="UP000515703"/>
    </source>
</evidence>
<dbReference type="KEGG" id="acht:bsdcttw_23660"/>
<reference evidence="6 7" key="2">
    <citation type="submission" date="2020-08" db="EMBL/GenBank/DDBJ databases">
        <authorList>
            <person name="Ueki A."/>
            <person name="Tonouchi A."/>
        </authorList>
    </citation>
    <scope>NUCLEOTIDE SEQUENCE [LARGE SCALE GENOMIC DNA]</scope>
    <source>
        <strain evidence="6 7">CTTW</strain>
    </source>
</reference>
<dbReference type="Proteomes" id="UP000515703">
    <property type="component" value="Chromosome"/>
</dbReference>
<evidence type="ECO:0000259" key="5">
    <source>
        <dbReference type="Pfam" id="PF13229"/>
    </source>
</evidence>
<keyword evidence="2" id="KW-0677">Repeat</keyword>
<dbReference type="SUPFAM" id="SSF51126">
    <property type="entry name" value="Pectin lyase-like"/>
    <property type="match status" value="2"/>
</dbReference>
<evidence type="ECO:0000256" key="4">
    <source>
        <dbReference type="SAM" id="SignalP"/>
    </source>
</evidence>
<keyword evidence="7" id="KW-1185">Reference proteome</keyword>
<dbReference type="InterPro" id="IPR039448">
    <property type="entry name" value="Beta_helix"/>
</dbReference>
<feature type="signal peptide" evidence="4">
    <location>
        <begin position="1"/>
        <end position="24"/>
    </location>
</feature>
<feature type="chain" id="PRO_5039399627" description="Right handed beta helix domain-containing protein" evidence="4">
    <location>
        <begin position="25"/>
        <end position="614"/>
    </location>
</feature>
<name>A0A7I8DQF3_9FIRM</name>
<comment type="pathway">
    <text evidence="1">Protein modification; protein ubiquitination.</text>
</comment>
<gene>
    <name evidence="6" type="ORF">bsdcttw_23660</name>
</gene>
<dbReference type="Gene3D" id="2.160.20.10">
    <property type="entry name" value="Single-stranded right-handed beta-helix, Pectin lyase-like"/>
    <property type="match status" value="2"/>
</dbReference>
<dbReference type="InterPro" id="IPR012334">
    <property type="entry name" value="Pectin_lyas_fold"/>
</dbReference>
<feature type="domain" description="Right handed beta helix" evidence="5">
    <location>
        <begin position="337"/>
        <end position="508"/>
    </location>
</feature>
<evidence type="ECO:0000256" key="2">
    <source>
        <dbReference type="ARBA" id="ARBA00022737"/>
    </source>
</evidence>
<dbReference type="InterPro" id="IPR051550">
    <property type="entry name" value="SCF-Subunits/Alg-Epimerases"/>
</dbReference>
<reference evidence="6 7" key="1">
    <citation type="submission" date="2020-08" db="EMBL/GenBank/DDBJ databases">
        <title>Draft genome sequencing of an Anaerocolumna strain isolated from anoxic soil subjected to BSD treatment.</title>
        <authorList>
            <person name="Uek A."/>
            <person name="Tonouchi A."/>
        </authorList>
    </citation>
    <scope>NUCLEOTIDE SEQUENCE [LARGE SCALE GENOMIC DNA]</scope>
    <source>
        <strain evidence="6 7">CTTW</strain>
    </source>
</reference>
<dbReference type="InterPro" id="IPR006626">
    <property type="entry name" value="PbH1"/>
</dbReference>
<protein>
    <recommendedName>
        <fullName evidence="5">Right handed beta helix domain-containing protein</fullName>
    </recommendedName>
</protein>